<accession>A0A9P0G612</accession>
<feature type="region of interest" description="Disordered" evidence="1">
    <location>
        <begin position="142"/>
        <end position="243"/>
    </location>
</feature>
<feature type="compositionally biased region" description="Pro residues" evidence="1">
    <location>
        <begin position="211"/>
        <end position="220"/>
    </location>
</feature>
<dbReference type="Proteomes" id="UP001152759">
    <property type="component" value="Chromosome 8"/>
</dbReference>
<feature type="compositionally biased region" description="Pro residues" evidence="1">
    <location>
        <begin position="151"/>
        <end position="160"/>
    </location>
</feature>
<keyword evidence="2" id="KW-0732">Signal</keyword>
<feature type="compositionally biased region" description="Basic residues" evidence="1">
    <location>
        <begin position="738"/>
        <end position="753"/>
    </location>
</feature>
<keyword evidence="4" id="KW-1185">Reference proteome</keyword>
<dbReference type="EMBL" id="OU963869">
    <property type="protein sequence ID" value="CAH0776660.1"/>
    <property type="molecule type" value="Genomic_DNA"/>
</dbReference>
<sequence length="753" mass="82696">MRQLYYPVRLHASLLLVTLLSTHCHSDSINGKPIHVPNINEPVLESGFRPIDNGRDKEVVRKRGLVIDERISLSQVKRADDERNIEAEILGSSESENKSVERVSKDLRNFPPYQRSSEFANRCDNCNAFPWIPIARAIRLPPPSNINTPSGYPPPPPQGGYPPHNQGGFPPLHNQDGSQGRFPPMPPPPNFINSEPHPGGDNIPAASVQNSPPPSPPPQEQQPIRKPSSLNIPNPEFHYNRNIPIPSGPSQNFLTYPNGGSGFKKEPPMQVTLVNRPERPAGMLQSILNFFSPRPQQPPKPPIKNVRPPPMPIGLKQPSNEPFPSASSDFEYEKPPPFPNPPYIPLNNDFRGLPPSMSLPPNKIFIYNIAADQNAKANQELPIYNTNPRKPEVNTIRPMQQFANFRYAPMAIFPQPIPMHLMQPFNRFNGPQKIVPGIIPGAIRLPASIETVKSRPVASYLASIEYPQEIIQSPLIDVPTNYSHEPKLDSSNYLSTPRPIFVPETVDNSLTGGVQTATLPTSSEPAYEPSSTPYPDLNPSAGNIITNLTGSPFRTTTDGYTGLDLVQSQSYADFDWPVTQTSTLSSEDTTLTDYPTTYQPEVSSLKPTQFFNVSQVEEGRAQERPGDPAFNYLSPPPVSADWSQDLWSSRPALGSGFQSTPGSGFQSTLGSGFQSTPESGFQSIPGSGFQSTPGSGFQSTPGSGFQSTPGSGFQSTPGSGSNRHLVPGSNRHLDPGSSRRRAQNIKRRWVPRR</sequence>
<reference evidence="3" key="1">
    <citation type="submission" date="2021-12" db="EMBL/GenBank/DDBJ databases">
        <authorList>
            <person name="King R."/>
        </authorList>
    </citation>
    <scope>NUCLEOTIDE SEQUENCE</scope>
</reference>
<evidence type="ECO:0000313" key="3">
    <source>
        <dbReference type="EMBL" id="CAH0776660.1"/>
    </source>
</evidence>
<evidence type="ECO:0000313" key="4">
    <source>
        <dbReference type="Proteomes" id="UP001152759"/>
    </source>
</evidence>
<feature type="signal peptide" evidence="2">
    <location>
        <begin position="1"/>
        <end position="26"/>
    </location>
</feature>
<feature type="region of interest" description="Disordered" evidence="1">
    <location>
        <begin position="616"/>
        <end position="635"/>
    </location>
</feature>
<gene>
    <name evidence="3" type="ORF">BEMITA_LOCUS12716</name>
</gene>
<name>A0A9P0G612_BEMTA</name>
<proteinExistence type="predicted"/>
<feature type="region of interest" description="Disordered" evidence="1">
    <location>
        <begin position="311"/>
        <end position="332"/>
    </location>
</feature>
<organism evidence="3 4">
    <name type="scientific">Bemisia tabaci</name>
    <name type="common">Sweetpotato whitefly</name>
    <name type="synonym">Aleurodes tabaci</name>
    <dbReference type="NCBI Taxonomy" id="7038"/>
    <lineage>
        <taxon>Eukaryota</taxon>
        <taxon>Metazoa</taxon>
        <taxon>Ecdysozoa</taxon>
        <taxon>Arthropoda</taxon>
        <taxon>Hexapoda</taxon>
        <taxon>Insecta</taxon>
        <taxon>Pterygota</taxon>
        <taxon>Neoptera</taxon>
        <taxon>Paraneoptera</taxon>
        <taxon>Hemiptera</taxon>
        <taxon>Sternorrhyncha</taxon>
        <taxon>Aleyrodoidea</taxon>
        <taxon>Aleyrodidae</taxon>
        <taxon>Aleyrodinae</taxon>
        <taxon>Bemisia</taxon>
    </lineage>
</organism>
<feature type="compositionally biased region" description="Polar residues" evidence="1">
    <location>
        <begin position="656"/>
        <end position="722"/>
    </location>
</feature>
<dbReference type="AlphaFoldDB" id="A0A9P0G612"/>
<feature type="chain" id="PRO_5040321825" evidence="2">
    <location>
        <begin position="27"/>
        <end position="753"/>
    </location>
</feature>
<evidence type="ECO:0000256" key="1">
    <source>
        <dbReference type="SAM" id="MobiDB-lite"/>
    </source>
</evidence>
<feature type="compositionally biased region" description="Polar residues" evidence="1">
    <location>
        <begin position="317"/>
        <end position="328"/>
    </location>
</feature>
<evidence type="ECO:0000256" key="2">
    <source>
        <dbReference type="SAM" id="SignalP"/>
    </source>
</evidence>
<feature type="region of interest" description="Disordered" evidence="1">
    <location>
        <begin position="653"/>
        <end position="753"/>
    </location>
</feature>
<protein>
    <submittedName>
        <fullName evidence="3">Uncharacterized protein</fullName>
    </submittedName>
</protein>
<feature type="compositionally biased region" description="Basic and acidic residues" evidence="1">
    <location>
        <begin position="617"/>
        <end position="626"/>
    </location>
</feature>